<proteinExistence type="predicted"/>
<comment type="caution">
    <text evidence="1">The sequence shown here is derived from an EMBL/GenBank/DDBJ whole genome shotgun (WGS) entry which is preliminary data.</text>
</comment>
<sequence>MSEISDCDHLSNEGHHQGNELSANFIRFGSDRIEDSDEIVPNSLIFVHCDLLLDTKMYDHIKGSTIPSSSEVVVLLENSDYSAPETRIGNLTRAMEIAQSLDDVRDEARRYFKNICPECRGDVAKGWVFNWKKAVYHRVEN</sequence>
<name>A0A482SZU5_9EURY</name>
<dbReference type="RefSeq" id="WP_129785912.1">
    <property type="nucleotide sequence ID" value="NZ_RZHH01000003.1"/>
</dbReference>
<reference evidence="1 2" key="1">
    <citation type="submission" date="2018-12" db="EMBL/GenBank/DDBJ databases">
        <title>Genome analysis provides insights into bioremediation potentialities of Halogeometricum borinquense strain N11.</title>
        <authorList>
            <person name="Najjari A."/>
            <person name="Youssef N."/>
            <person name="Fhoula I."/>
            <person name="Ben Dhia O."/>
            <person name="Mahjoubi M."/>
            <person name="Ouzari H.I."/>
            <person name="Cherif A."/>
        </authorList>
    </citation>
    <scope>NUCLEOTIDE SEQUENCE [LARGE SCALE GENOMIC DNA]</scope>
    <source>
        <strain evidence="1 2">N11</strain>
    </source>
</reference>
<dbReference type="Proteomes" id="UP000294028">
    <property type="component" value="Unassembled WGS sequence"/>
</dbReference>
<accession>A0A482SZU5</accession>
<organism evidence="1 2">
    <name type="scientific">Halogeometricum borinquense</name>
    <dbReference type="NCBI Taxonomy" id="60847"/>
    <lineage>
        <taxon>Archaea</taxon>
        <taxon>Methanobacteriati</taxon>
        <taxon>Methanobacteriota</taxon>
        <taxon>Stenosarchaea group</taxon>
        <taxon>Halobacteria</taxon>
        <taxon>Halobacteriales</taxon>
        <taxon>Haloferacaceae</taxon>
        <taxon>Halogeometricum</taxon>
    </lineage>
</organism>
<evidence type="ECO:0000313" key="1">
    <source>
        <dbReference type="EMBL" id="RYJ08096.1"/>
    </source>
</evidence>
<dbReference type="EMBL" id="RZHH01000003">
    <property type="protein sequence ID" value="RYJ08096.1"/>
    <property type="molecule type" value="Genomic_DNA"/>
</dbReference>
<evidence type="ECO:0000313" key="2">
    <source>
        <dbReference type="Proteomes" id="UP000294028"/>
    </source>
</evidence>
<protein>
    <submittedName>
        <fullName evidence="1">Uncharacterized protein</fullName>
    </submittedName>
</protein>
<gene>
    <name evidence="1" type="ORF">ELS19_16060</name>
</gene>
<dbReference type="AlphaFoldDB" id="A0A482SZU5"/>